<dbReference type="InterPro" id="IPR008928">
    <property type="entry name" value="6-hairpin_glycosidase_sf"/>
</dbReference>
<dbReference type="HOGENOM" id="CLU_009782_0_0_1"/>
<feature type="domain" description="Alpha-L-rhamnosidase six-hairpin glycosidase" evidence="1">
    <location>
        <begin position="241"/>
        <end position="470"/>
    </location>
</feature>
<keyword evidence="3" id="KW-1185">Reference proteome</keyword>
<dbReference type="GO" id="GO:0003824">
    <property type="term" value="F:catalytic activity"/>
    <property type="evidence" value="ECO:0007669"/>
    <property type="project" value="UniProtKB-ARBA"/>
</dbReference>
<dbReference type="PANTHER" id="PTHR34987">
    <property type="entry name" value="C, PUTATIVE (AFU_ORTHOLOGUE AFUA_3G02880)-RELATED"/>
    <property type="match status" value="1"/>
</dbReference>
<dbReference type="Pfam" id="PF17389">
    <property type="entry name" value="Bac_rhamnosid6H"/>
    <property type="match status" value="1"/>
</dbReference>
<dbReference type="OrthoDB" id="6503935at2759"/>
<dbReference type="InterPro" id="IPR035396">
    <property type="entry name" value="Bac_rhamnosid6H"/>
</dbReference>
<dbReference type="SUPFAM" id="SSF48208">
    <property type="entry name" value="Six-hairpin glycosidases"/>
    <property type="match status" value="1"/>
</dbReference>
<name>W9CGC7_SCLBF</name>
<dbReference type="Gene3D" id="1.50.10.10">
    <property type="match status" value="1"/>
</dbReference>
<comment type="caution">
    <text evidence="2">The sequence shown here is derived from an EMBL/GenBank/DDBJ whole genome shotgun (WGS) entry which is preliminary data.</text>
</comment>
<accession>W9CGC7</accession>
<sequence>MDITPFLQTGRNVLSARVLRFSAINAAGTSMARTPIPGLILWCAIGEQKLHTNSTWKTTNDQKTALLPSSTWDLRLGPCFLNLNEEVHAGIMLSGWEEVEFDDACWKDSEIRTMKRKMSPMLDSRKLTPRPIPHLPEISRRFDNAITCSNNSSLEDWNKLLQKDSPVKLEASTDTEFDVPKIQILCAESYENDMDAGQPRTKEDRTNSKPGNYMGQLILISVTSPGPNVIMNLSDGAHSDTFGSLTPLVDKLYSTSVNTLLNCMHETHEDCPYYEQNQFSMDTRLQLLYSFTISCSNILARKTIHEFYASHRDDGLLETHFPNPGRSMNIPQFSLYWIFMIEDHSLHFCDFKFVKQYLGTIDGILDHFSDHLNEIGLVGQFEEEGTWPFIDWVKEWFTPARVSSLGVPKAYFETGAATVNSLVYAMALKSASVLCEALLRNDTANEYLDRANAIIRAVNEHCFDSSNGLYLDGPGANCSRKRGIWTCKCIICDIILHVPSRGQSRNLWEVWEELLGPWKMMLDQNLTTWAESESMVSSDCHGWSATPMYEIMREIVGIKYPATNDDERCLTTIVEPKFDLVNQIKGTFVTGEGGSIDVSWENPGSVKLRSSNESRVKLILKGVFYDVKLVTEIDHSVESFLLPFLAISHIIVAVHRPLSIVHQTGLMRGSPSGKYNC</sequence>
<organism evidence="2 3">
    <name type="scientific">Sclerotinia borealis (strain F-4128)</name>
    <dbReference type="NCBI Taxonomy" id="1432307"/>
    <lineage>
        <taxon>Eukaryota</taxon>
        <taxon>Fungi</taxon>
        <taxon>Dikarya</taxon>
        <taxon>Ascomycota</taxon>
        <taxon>Pezizomycotina</taxon>
        <taxon>Leotiomycetes</taxon>
        <taxon>Helotiales</taxon>
        <taxon>Sclerotiniaceae</taxon>
        <taxon>Sclerotinia</taxon>
    </lineage>
</organism>
<dbReference type="GO" id="GO:0005975">
    <property type="term" value="P:carbohydrate metabolic process"/>
    <property type="evidence" value="ECO:0007669"/>
    <property type="project" value="InterPro"/>
</dbReference>
<dbReference type="STRING" id="1432307.W9CGC7"/>
<dbReference type="Proteomes" id="UP000019487">
    <property type="component" value="Unassembled WGS sequence"/>
</dbReference>
<evidence type="ECO:0000313" key="2">
    <source>
        <dbReference type="EMBL" id="ESZ94911.1"/>
    </source>
</evidence>
<dbReference type="Gene3D" id="2.60.120.260">
    <property type="entry name" value="Galactose-binding domain-like"/>
    <property type="match status" value="1"/>
</dbReference>
<dbReference type="EMBL" id="AYSA01000219">
    <property type="protein sequence ID" value="ESZ94911.1"/>
    <property type="molecule type" value="Genomic_DNA"/>
</dbReference>
<dbReference type="PANTHER" id="PTHR34987:SF2">
    <property type="entry name" value="B, PUTATIVE (AFU_ORTHOLOGUE AFUA_7G05040)-RELATED"/>
    <property type="match status" value="1"/>
</dbReference>
<proteinExistence type="predicted"/>
<reference evidence="2 3" key="1">
    <citation type="journal article" date="2014" name="Genome Announc.">
        <title>Draft genome sequence of Sclerotinia borealis, a psychrophilic plant pathogenic fungus.</title>
        <authorList>
            <person name="Mardanov A.V."/>
            <person name="Beletsky A.V."/>
            <person name="Kadnikov V.V."/>
            <person name="Ignatov A.N."/>
            <person name="Ravin N.V."/>
        </authorList>
    </citation>
    <scope>NUCLEOTIDE SEQUENCE [LARGE SCALE GENOMIC DNA]</scope>
    <source>
        <strain evidence="3">F-4157</strain>
    </source>
</reference>
<dbReference type="InterPro" id="IPR012341">
    <property type="entry name" value="6hp_glycosidase-like_sf"/>
</dbReference>
<gene>
    <name evidence="2" type="ORF">SBOR_4703</name>
</gene>
<dbReference type="AlphaFoldDB" id="W9CGC7"/>
<evidence type="ECO:0000313" key="3">
    <source>
        <dbReference type="Proteomes" id="UP000019487"/>
    </source>
</evidence>
<evidence type="ECO:0000259" key="1">
    <source>
        <dbReference type="Pfam" id="PF17389"/>
    </source>
</evidence>
<protein>
    <recommendedName>
        <fullName evidence="1">Alpha-L-rhamnosidase six-hairpin glycosidase domain-containing protein</fullName>
    </recommendedName>
</protein>